<dbReference type="PROSITE" id="PS50110">
    <property type="entry name" value="RESPONSE_REGULATORY"/>
    <property type="match status" value="1"/>
</dbReference>
<dbReference type="GO" id="GO:0000155">
    <property type="term" value="F:phosphorelay sensor kinase activity"/>
    <property type="evidence" value="ECO:0007669"/>
    <property type="project" value="InterPro"/>
</dbReference>
<comment type="caution">
    <text evidence="11">The sequence shown here is derived from an EMBL/GenBank/DDBJ whole genome shotgun (WGS) entry which is preliminary data.</text>
</comment>
<keyword evidence="5" id="KW-0418">Kinase</keyword>
<evidence type="ECO:0000259" key="7">
    <source>
        <dbReference type="PROSITE" id="PS50109"/>
    </source>
</evidence>
<dbReference type="InterPro" id="IPR000014">
    <property type="entry name" value="PAS"/>
</dbReference>
<feature type="domain" description="PAC" evidence="10">
    <location>
        <begin position="83"/>
        <end position="135"/>
    </location>
</feature>
<dbReference type="Pfam" id="PF02518">
    <property type="entry name" value="HATPase_c"/>
    <property type="match status" value="1"/>
</dbReference>
<feature type="domain" description="Histidine kinase" evidence="7">
    <location>
        <begin position="647"/>
        <end position="870"/>
    </location>
</feature>
<dbReference type="Gene3D" id="2.10.70.100">
    <property type="match status" value="2"/>
</dbReference>
<comment type="catalytic activity">
    <reaction evidence="1">
        <text>ATP + protein L-histidine = ADP + protein N-phospho-L-histidine.</text>
        <dbReference type="EC" id="2.7.13.3"/>
    </reaction>
</comment>
<dbReference type="NCBIfam" id="TIGR00229">
    <property type="entry name" value="sensory_box"/>
    <property type="match status" value="5"/>
</dbReference>
<feature type="domain" description="PAS" evidence="9">
    <location>
        <begin position="266"/>
        <end position="333"/>
    </location>
</feature>
<dbReference type="Gene3D" id="3.30.565.10">
    <property type="entry name" value="Histidine kinase-like ATPase, C-terminal domain"/>
    <property type="match status" value="1"/>
</dbReference>
<evidence type="ECO:0000256" key="4">
    <source>
        <dbReference type="ARBA" id="ARBA00022679"/>
    </source>
</evidence>
<dbReference type="Gene3D" id="1.10.287.130">
    <property type="match status" value="1"/>
</dbReference>
<evidence type="ECO:0000313" key="12">
    <source>
        <dbReference type="Proteomes" id="UP000521868"/>
    </source>
</evidence>
<feature type="domain" description="PAC" evidence="10">
    <location>
        <begin position="210"/>
        <end position="262"/>
    </location>
</feature>
<evidence type="ECO:0000256" key="5">
    <source>
        <dbReference type="ARBA" id="ARBA00022777"/>
    </source>
</evidence>
<organism evidence="11 12">
    <name type="scientific">Ramlibacter lithotrophicus</name>
    <dbReference type="NCBI Taxonomy" id="2606681"/>
    <lineage>
        <taxon>Bacteria</taxon>
        <taxon>Pseudomonadati</taxon>
        <taxon>Pseudomonadota</taxon>
        <taxon>Betaproteobacteria</taxon>
        <taxon>Burkholderiales</taxon>
        <taxon>Comamonadaceae</taxon>
        <taxon>Ramlibacter</taxon>
    </lineage>
</organism>
<dbReference type="InterPro" id="IPR013655">
    <property type="entry name" value="PAS_fold_3"/>
</dbReference>
<dbReference type="CDD" id="cd00130">
    <property type="entry name" value="PAS"/>
    <property type="match status" value="5"/>
</dbReference>
<dbReference type="InterPro" id="IPR036097">
    <property type="entry name" value="HisK_dim/P_sf"/>
</dbReference>
<evidence type="ECO:0000256" key="1">
    <source>
        <dbReference type="ARBA" id="ARBA00000085"/>
    </source>
</evidence>
<dbReference type="InterPro" id="IPR052162">
    <property type="entry name" value="Sensor_kinase/Photoreceptor"/>
</dbReference>
<name>A0A7X6DJ05_9BURK</name>
<dbReference type="InterPro" id="IPR011006">
    <property type="entry name" value="CheY-like_superfamily"/>
</dbReference>
<dbReference type="InterPro" id="IPR036890">
    <property type="entry name" value="HATPase_C_sf"/>
</dbReference>
<dbReference type="SMART" id="SM00387">
    <property type="entry name" value="HATPase_c"/>
    <property type="match status" value="1"/>
</dbReference>
<protein>
    <recommendedName>
        <fullName evidence="2">histidine kinase</fullName>
        <ecNumber evidence="2">2.7.13.3</ecNumber>
    </recommendedName>
</protein>
<dbReference type="SUPFAM" id="SSF52172">
    <property type="entry name" value="CheY-like"/>
    <property type="match status" value="1"/>
</dbReference>
<dbReference type="EMBL" id="VTOX01000008">
    <property type="protein sequence ID" value="NKE68067.1"/>
    <property type="molecule type" value="Genomic_DNA"/>
</dbReference>
<dbReference type="SUPFAM" id="SSF55874">
    <property type="entry name" value="ATPase domain of HSP90 chaperone/DNA topoisomerase II/histidine kinase"/>
    <property type="match status" value="1"/>
</dbReference>
<dbReference type="SUPFAM" id="SSF47384">
    <property type="entry name" value="Homodimeric domain of signal transducing histidine kinase"/>
    <property type="match status" value="1"/>
</dbReference>
<keyword evidence="3 6" id="KW-0597">Phosphoprotein</keyword>
<keyword evidence="12" id="KW-1185">Reference proteome</keyword>
<feature type="domain" description="PAC" evidence="10">
    <location>
        <begin position="453"/>
        <end position="505"/>
    </location>
</feature>
<dbReference type="SMART" id="SM00091">
    <property type="entry name" value="PAS"/>
    <property type="match status" value="4"/>
</dbReference>
<dbReference type="InterPro" id="IPR013656">
    <property type="entry name" value="PAS_4"/>
</dbReference>
<dbReference type="PANTHER" id="PTHR43304:SF1">
    <property type="entry name" value="PAC DOMAIN-CONTAINING PROTEIN"/>
    <property type="match status" value="1"/>
</dbReference>
<proteinExistence type="predicted"/>
<dbReference type="RefSeq" id="WP_168109192.1">
    <property type="nucleotide sequence ID" value="NZ_VTOX01000008.1"/>
</dbReference>
<evidence type="ECO:0000256" key="2">
    <source>
        <dbReference type="ARBA" id="ARBA00012438"/>
    </source>
</evidence>
<dbReference type="Gene3D" id="3.30.450.20">
    <property type="entry name" value="PAS domain"/>
    <property type="match status" value="5"/>
</dbReference>
<dbReference type="Gene3D" id="3.40.50.2300">
    <property type="match status" value="1"/>
</dbReference>
<dbReference type="InterPro" id="IPR001789">
    <property type="entry name" value="Sig_transdc_resp-reg_receiver"/>
</dbReference>
<feature type="modified residue" description="4-aspartylphosphate" evidence="6">
    <location>
        <position position="941"/>
    </location>
</feature>
<dbReference type="EC" id="2.7.13.3" evidence="2"/>
<dbReference type="InterPro" id="IPR003661">
    <property type="entry name" value="HisK_dim/P_dom"/>
</dbReference>
<evidence type="ECO:0000259" key="9">
    <source>
        <dbReference type="PROSITE" id="PS50112"/>
    </source>
</evidence>
<gene>
    <name evidence="11" type="ORF">RAMLITH_19775</name>
</gene>
<dbReference type="InterPro" id="IPR035965">
    <property type="entry name" value="PAS-like_dom_sf"/>
</dbReference>
<dbReference type="PRINTS" id="PR00344">
    <property type="entry name" value="BCTRLSENSOR"/>
</dbReference>
<feature type="domain" description="Response regulatory" evidence="8">
    <location>
        <begin position="891"/>
        <end position="1006"/>
    </location>
</feature>
<dbReference type="PROSITE" id="PS50109">
    <property type="entry name" value="HIS_KIN"/>
    <property type="match status" value="1"/>
</dbReference>
<dbReference type="InterPro" id="IPR000700">
    <property type="entry name" value="PAS-assoc_C"/>
</dbReference>
<reference evidence="11 12" key="1">
    <citation type="journal article" date="2020" name="Nature">
        <title>Bacterial chemolithoautotrophy via manganese oxidation.</title>
        <authorList>
            <person name="Yu H."/>
            <person name="Leadbetter J.R."/>
        </authorList>
    </citation>
    <scope>NUCLEOTIDE SEQUENCE [LARGE SCALE GENOMIC DNA]</scope>
    <source>
        <strain evidence="11 12">RBP-1</strain>
    </source>
</reference>
<dbReference type="InterPro" id="IPR001610">
    <property type="entry name" value="PAC"/>
</dbReference>
<feature type="domain" description="PAS" evidence="9">
    <location>
        <begin position="506"/>
        <end position="578"/>
    </location>
</feature>
<dbReference type="SUPFAM" id="SSF55785">
    <property type="entry name" value="PYP-like sensor domain (PAS domain)"/>
    <property type="match status" value="5"/>
</dbReference>
<dbReference type="Pfam" id="PF00512">
    <property type="entry name" value="HisKA"/>
    <property type="match status" value="1"/>
</dbReference>
<feature type="domain" description="PAS" evidence="9">
    <location>
        <begin position="380"/>
        <end position="450"/>
    </location>
</feature>
<dbReference type="SMART" id="SM00086">
    <property type="entry name" value="PAC"/>
    <property type="match status" value="4"/>
</dbReference>
<sequence length="1009" mass="112346">MSDRSPAGPREQAALLLAAQRIARMGSWRLDLRSGRLAWSDGTCELFGLDAGQFEGTLEHLRRLVLPEDRPAFERACAARAGEETDYRIRRPDGAVRWLNARGDVECDASGVATARVGVVVDVTERRVARQAHERDAWLLRIASEAARVGGWTIELPERKLTWSDENCLIHDVPPGYQPTLEEGLAYFPPEYREDVIRLVGTCERDGTSYDFEAEKYTAKGRRIWVRCCGEAVRDAAGRIVRLQGSIQDISRQKAAEAQIRSLGVRLTATLENITDGFFTLDRHWRFTYVNAAAERVLERSRDELLGGNIWDKFQPAVGTPFQHHYERALAENATRSFEAFYPQLAKWFEVRVYPSPDGLAVYFRDVTELRRHREALHESERELRALAESMPQMVWMAAPDGSNIYCNQRWIGYTGLGAAESAGAGWLQAVHPDDRQAMELARPRAAPSREDFTVECRLRRADGEYRWMIVRGTPYHDQGGRVVKWMGTCTDVHDLKLSMEAIRISEERFRLLAKGTQDAIWDWDMRADRLWWNTGVETLFGFRPDEGQASIESWSRGVHPDDREATIGGVRQAVAAGADAWSGNYRFRRRDGTYAWVSGRTHVIRGSDGAPVRMIGSIADITERVALEEQLRQAQRLDSLGRLTGGVAHDFNNLLTVIVGNAELLTEQLAAQPRLAALAGMVVQAADRAAELTRHLLAFARKQPLQPRAVDANELVANMAPLLQRTLGTHVEIVLAPADGLWRALVDPAQLDNALLNLCVNARDAMPQGGRLTIATANREVSAQEARLHHGLQAGAYVVLSVSDTGTGIAPEHLRRVFEPFFTTKVPGKGIGLGLAMVYGFAKQSEGHVDISSEPGQGTTVKLFLPRTLDAGVAAPPEADAAPAPGQHETILLVEDDRMVLRYAHEQLVALGYRVVPAETPARALEIIRGREPIDLLFTDMVMPGMNGRQLAEHAARLRPRLKVLYTSGYAEGGVVHGGRVDEGVHLLSKPYRREELARRLREVLARP</sequence>
<dbReference type="AlphaFoldDB" id="A0A7X6DJ05"/>
<dbReference type="Pfam" id="PF08448">
    <property type="entry name" value="PAS_4"/>
    <property type="match status" value="1"/>
</dbReference>
<evidence type="ECO:0000256" key="3">
    <source>
        <dbReference type="ARBA" id="ARBA00022553"/>
    </source>
</evidence>
<dbReference type="Proteomes" id="UP000521868">
    <property type="component" value="Unassembled WGS sequence"/>
</dbReference>
<evidence type="ECO:0000259" key="10">
    <source>
        <dbReference type="PROSITE" id="PS50113"/>
    </source>
</evidence>
<dbReference type="PROSITE" id="PS50113">
    <property type="entry name" value="PAC"/>
    <property type="match status" value="4"/>
</dbReference>
<dbReference type="PROSITE" id="PS50112">
    <property type="entry name" value="PAS"/>
    <property type="match status" value="3"/>
</dbReference>
<dbReference type="InterPro" id="IPR004358">
    <property type="entry name" value="Sig_transdc_His_kin-like_C"/>
</dbReference>
<dbReference type="CDD" id="cd00082">
    <property type="entry name" value="HisKA"/>
    <property type="match status" value="1"/>
</dbReference>
<evidence type="ECO:0000256" key="6">
    <source>
        <dbReference type="PROSITE-ProRule" id="PRU00169"/>
    </source>
</evidence>
<dbReference type="InterPro" id="IPR003594">
    <property type="entry name" value="HATPase_dom"/>
</dbReference>
<dbReference type="InterPro" id="IPR005467">
    <property type="entry name" value="His_kinase_dom"/>
</dbReference>
<dbReference type="Pfam" id="PF08447">
    <property type="entry name" value="PAS_3"/>
    <property type="match status" value="4"/>
</dbReference>
<dbReference type="PANTHER" id="PTHR43304">
    <property type="entry name" value="PHYTOCHROME-LIKE PROTEIN CPH1"/>
    <property type="match status" value="1"/>
</dbReference>
<dbReference type="FunFam" id="3.30.450.20:FF:000099">
    <property type="entry name" value="Sensory box sensor histidine kinase"/>
    <property type="match status" value="1"/>
</dbReference>
<accession>A0A7X6DJ05</accession>
<dbReference type="Pfam" id="PF00072">
    <property type="entry name" value="Response_reg"/>
    <property type="match status" value="1"/>
</dbReference>
<dbReference type="SMART" id="SM00388">
    <property type="entry name" value="HisKA"/>
    <property type="match status" value="1"/>
</dbReference>
<evidence type="ECO:0000259" key="8">
    <source>
        <dbReference type="PROSITE" id="PS50110"/>
    </source>
</evidence>
<dbReference type="SMART" id="SM00448">
    <property type="entry name" value="REC"/>
    <property type="match status" value="1"/>
</dbReference>
<keyword evidence="4" id="KW-0808">Transferase</keyword>
<feature type="domain" description="PAC" evidence="10">
    <location>
        <begin position="582"/>
        <end position="634"/>
    </location>
</feature>
<evidence type="ECO:0000313" key="11">
    <source>
        <dbReference type="EMBL" id="NKE68067.1"/>
    </source>
</evidence>